<gene>
    <name evidence="22" type="ORF">HNQ99_000015</name>
</gene>
<evidence type="ECO:0000256" key="4">
    <source>
        <dbReference type="ARBA" id="ARBA00022618"/>
    </source>
</evidence>
<keyword evidence="10 21" id="KW-1133">Transmembrane helix</keyword>
<dbReference type="EC" id="2.4.99.28" evidence="19"/>
<dbReference type="PANTHER" id="PTHR30474:SF2">
    <property type="entry name" value="PEPTIDOGLYCAN GLYCOSYLTRANSFERASE FTSW-RELATED"/>
    <property type="match status" value="1"/>
</dbReference>
<feature type="transmembrane region" description="Helical" evidence="21">
    <location>
        <begin position="312"/>
        <end position="333"/>
    </location>
</feature>
<feature type="transmembrane region" description="Helical" evidence="21">
    <location>
        <begin position="54"/>
        <end position="77"/>
    </location>
</feature>
<comment type="pathway">
    <text evidence="2">Cell wall biogenesis; peptidoglycan biosynthesis.</text>
</comment>
<keyword evidence="3" id="KW-1003">Cell membrane</keyword>
<comment type="caution">
    <text evidence="22">The sequence shown here is derived from an EMBL/GenBank/DDBJ whole genome shotgun (WGS) entry which is preliminary data.</text>
</comment>
<evidence type="ECO:0000256" key="21">
    <source>
        <dbReference type="SAM" id="Phobius"/>
    </source>
</evidence>
<dbReference type="AlphaFoldDB" id="A0A840HPA7"/>
<evidence type="ECO:0000256" key="13">
    <source>
        <dbReference type="ARBA" id="ARBA00023316"/>
    </source>
</evidence>
<protein>
    <recommendedName>
        <fullName evidence="17">Probable peptidoglycan glycosyltransferase FtsW</fullName>
        <ecNumber evidence="19">2.4.99.28</ecNumber>
    </recommendedName>
    <alternativeName>
        <fullName evidence="18">Cell division protein FtsW</fullName>
    </alternativeName>
    <alternativeName>
        <fullName evidence="15">Cell wall polymerase</fullName>
    </alternativeName>
    <alternativeName>
        <fullName evidence="14">Peptidoglycan polymerase</fullName>
    </alternativeName>
</protein>
<evidence type="ECO:0000256" key="3">
    <source>
        <dbReference type="ARBA" id="ARBA00022475"/>
    </source>
</evidence>
<feature type="transmembrane region" description="Helical" evidence="21">
    <location>
        <begin position="208"/>
        <end position="224"/>
    </location>
</feature>
<feature type="transmembrane region" description="Helical" evidence="21">
    <location>
        <begin position="376"/>
        <end position="399"/>
    </location>
</feature>
<dbReference type="GO" id="GO:0015648">
    <property type="term" value="F:lipid-linked peptidoglycan transporter activity"/>
    <property type="evidence" value="ECO:0007669"/>
    <property type="project" value="TreeGrafter"/>
</dbReference>
<keyword evidence="8" id="KW-0133">Cell shape</keyword>
<dbReference type="NCBIfam" id="TIGR02614">
    <property type="entry name" value="ftsW"/>
    <property type="match status" value="1"/>
</dbReference>
<keyword evidence="12" id="KW-0131">Cell cycle</keyword>
<feature type="transmembrane region" description="Helical" evidence="21">
    <location>
        <begin position="185"/>
        <end position="202"/>
    </location>
</feature>
<organism evidence="22 23">
    <name type="scientific">Rhizorhapis suberifaciens</name>
    <name type="common">corky root of lettuce</name>
    <dbReference type="NCBI Taxonomy" id="13656"/>
    <lineage>
        <taxon>Bacteria</taxon>
        <taxon>Pseudomonadati</taxon>
        <taxon>Pseudomonadota</taxon>
        <taxon>Alphaproteobacteria</taxon>
        <taxon>Sphingomonadales</taxon>
        <taxon>Sphingomonadaceae</taxon>
        <taxon>Rhizorhapis</taxon>
    </lineage>
</organism>
<keyword evidence="13" id="KW-0961">Cell wall biogenesis/degradation</keyword>
<evidence type="ECO:0000313" key="23">
    <source>
        <dbReference type="Proteomes" id="UP000575068"/>
    </source>
</evidence>
<dbReference type="InterPro" id="IPR013437">
    <property type="entry name" value="FtsW"/>
</dbReference>
<dbReference type="GO" id="GO:0008955">
    <property type="term" value="F:peptidoglycan glycosyltransferase activity"/>
    <property type="evidence" value="ECO:0007669"/>
    <property type="project" value="UniProtKB-EC"/>
</dbReference>
<evidence type="ECO:0000256" key="6">
    <source>
        <dbReference type="ARBA" id="ARBA00022679"/>
    </source>
</evidence>
<keyword evidence="23" id="KW-1185">Reference proteome</keyword>
<reference evidence="22 23" key="1">
    <citation type="submission" date="2020-08" db="EMBL/GenBank/DDBJ databases">
        <title>Genomic Encyclopedia of Type Strains, Phase IV (KMG-IV): sequencing the most valuable type-strain genomes for metagenomic binning, comparative biology and taxonomic classification.</title>
        <authorList>
            <person name="Goeker M."/>
        </authorList>
    </citation>
    <scope>NUCLEOTIDE SEQUENCE [LARGE SCALE GENOMIC DNA]</scope>
    <source>
        <strain evidence="22 23">DSM 7465</strain>
    </source>
</reference>
<dbReference type="Pfam" id="PF01098">
    <property type="entry name" value="FTSW_RODA_SPOVE"/>
    <property type="match status" value="1"/>
</dbReference>
<feature type="transmembrane region" description="Helical" evidence="21">
    <location>
        <begin position="342"/>
        <end position="364"/>
    </location>
</feature>
<proteinExistence type="inferred from homology"/>
<comment type="catalytic activity">
    <reaction evidence="20">
        <text>[GlcNAc-(1-&gt;4)-Mur2Ac(oyl-L-Ala-gamma-D-Glu-L-Lys-D-Ala-D-Ala)](n)-di-trans,octa-cis-undecaprenyl diphosphate + beta-D-GlcNAc-(1-&gt;4)-Mur2Ac(oyl-L-Ala-gamma-D-Glu-L-Lys-D-Ala-D-Ala)-di-trans,octa-cis-undecaprenyl diphosphate = [GlcNAc-(1-&gt;4)-Mur2Ac(oyl-L-Ala-gamma-D-Glu-L-Lys-D-Ala-D-Ala)](n+1)-di-trans,octa-cis-undecaprenyl diphosphate + di-trans,octa-cis-undecaprenyl diphosphate + H(+)</text>
        <dbReference type="Rhea" id="RHEA:23708"/>
        <dbReference type="Rhea" id="RHEA-COMP:9602"/>
        <dbReference type="Rhea" id="RHEA-COMP:9603"/>
        <dbReference type="ChEBI" id="CHEBI:15378"/>
        <dbReference type="ChEBI" id="CHEBI:58405"/>
        <dbReference type="ChEBI" id="CHEBI:60033"/>
        <dbReference type="ChEBI" id="CHEBI:78435"/>
        <dbReference type="EC" id="2.4.99.28"/>
    </reaction>
</comment>
<dbReference type="GO" id="GO:0005886">
    <property type="term" value="C:plasma membrane"/>
    <property type="evidence" value="ECO:0007669"/>
    <property type="project" value="UniProtKB-SubCell"/>
</dbReference>
<evidence type="ECO:0000256" key="5">
    <source>
        <dbReference type="ARBA" id="ARBA00022676"/>
    </source>
</evidence>
<evidence type="ECO:0000256" key="10">
    <source>
        <dbReference type="ARBA" id="ARBA00022989"/>
    </source>
</evidence>
<keyword evidence="11 21" id="KW-0472">Membrane</keyword>
<dbReference type="RefSeq" id="WP_246414287.1">
    <property type="nucleotide sequence ID" value="NZ_JACHOV010000001.1"/>
</dbReference>
<comment type="similarity">
    <text evidence="16">Belongs to the SEDS family. FtsW subfamily.</text>
</comment>
<sequence length="418" mass="45090">MTEGDMDIRADSFSSLHQASTAAPPPAFVRPKRGVTLPRDRTPLGLWFWEIDRLLLLLISILIAIGLVAVAAASPVASQTLSTHNVKLDPLYYFYRQLAWVGLGLPVMLVISMLPRAQARRFAIFAAILFTGMLILVPIIGTSVNGATRWIGPGSLRFQPSEFLKPVFIVSLAWLLSLRGKDKSLPVIPLSAALTAFIAFLLMNQPDLGQTVIFCSAWLTLMLLSGMSVRWMVALAASGVTGLVAAYLFYPVATQRINIWLLGEGDSYQVDSAHAAITGGGLTGMGPGSGVAKFRLPEAHTDYIFSVIGEEFGLLACIAIAAVYLAIVVRVLLKLLDEEDNFVILAAAGLATQFGLQAIINMGVNTQIFPSKGMTLPFISYGGSSMIALCIGTGLLLAFTRRNPYLVRSPYVVKWSGR</sequence>
<evidence type="ECO:0000256" key="14">
    <source>
        <dbReference type="ARBA" id="ARBA00032370"/>
    </source>
</evidence>
<evidence type="ECO:0000256" key="1">
    <source>
        <dbReference type="ARBA" id="ARBA00004651"/>
    </source>
</evidence>
<keyword evidence="5" id="KW-0328">Glycosyltransferase</keyword>
<keyword evidence="7 21" id="KW-0812">Transmembrane</keyword>
<dbReference type="GO" id="GO:0008360">
    <property type="term" value="P:regulation of cell shape"/>
    <property type="evidence" value="ECO:0007669"/>
    <property type="project" value="UniProtKB-KW"/>
</dbReference>
<dbReference type="InterPro" id="IPR001182">
    <property type="entry name" value="FtsW/RodA"/>
</dbReference>
<evidence type="ECO:0000256" key="2">
    <source>
        <dbReference type="ARBA" id="ARBA00004752"/>
    </source>
</evidence>
<feature type="transmembrane region" description="Helical" evidence="21">
    <location>
        <begin position="231"/>
        <end position="250"/>
    </location>
</feature>
<dbReference type="GO" id="GO:0032153">
    <property type="term" value="C:cell division site"/>
    <property type="evidence" value="ECO:0007669"/>
    <property type="project" value="TreeGrafter"/>
</dbReference>
<keyword evidence="6" id="KW-0808">Transferase</keyword>
<evidence type="ECO:0000256" key="11">
    <source>
        <dbReference type="ARBA" id="ARBA00023136"/>
    </source>
</evidence>
<keyword evidence="9" id="KW-0573">Peptidoglycan synthesis</keyword>
<feature type="transmembrane region" description="Helical" evidence="21">
    <location>
        <begin position="122"/>
        <end position="143"/>
    </location>
</feature>
<name>A0A840HPA7_9SPHN</name>
<evidence type="ECO:0000256" key="16">
    <source>
        <dbReference type="ARBA" id="ARBA00038053"/>
    </source>
</evidence>
<dbReference type="GO" id="GO:0009252">
    <property type="term" value="P:peptidoglycan biosynthetic process"/>
    <property type="evidence" value="ECO:0007669"/>
    <property type="project" value="UniProtKB-KW"/>
</dbReference>
<evidence type="ECO:0000256" key="18">
    <source>
        <dbReference type="ARBA" id="ARBA00041418"/>
    </source>
</evidence>
<feature type="transmembrane region" description="Helical" evidence="21">
    <location>
        <begin position="97"/>
        <end position="115"/>
    </location>
</feature>
<dbReference type="Proteomes" id="UP000575068">
    <property type="component" value="Unassembled WGS sequence"/>
</dbReference>
<evidence type="ECO:0000256" key="9">
    <source>
        <dbReference type="ARBA" id="ARBA00022984"/>
    </source>
</evidence>
<evidence type="ECO:0000256" key="8">
    <source>
        <dbReference type="ARBA" id="ARBA00022960"/>
    </source>
</evidence>
<evidence type="ECO:0000256" key="20">
    <source>
        <dbReference type="ARBA" id="ARBA00049902"/>
    </source>
</evidence>
<accession>A0A840HPA7</accession>
<dbReference type="PANTHER" id="PTHR30474">
    <property type="entry name" value="CELL CYCLE PROTEIN"/>
    <property type="match status" value="1"/>
</dbReference>
<evidence type="ECO:0000256" key="12">
    <source>
        <dbReference type="ARBA" id="ARBA00023306"/>
    </source>
</evidence>
<dbReference type="GO" id="GO:0071555">
    <property type="term" value="P:cell wall organization"/>
    <property type="evidence" value="ECO:0007669"/>
    <property type="project" value="UniProtKB-KW"/>
</dbReference>
<evidence type="ECO:0000256" key="19">
    <source>
        <dbReference type="ARBA" id="ARBA00044770"/>
    </source>
</evidence>
<evidence type="ECO:0000256" key="17">
    <source>
        <dbReference type="ARBA" id="ARBA00041185"/>
    </source>
</evidence>
<evidence type="ECO:0000313" key="22">
    <source>
        <dbReference type="EMBL" id="MBB4639735.1"/>
    </source>
</evidence>
<dbReference type="EMBL" id="JACHOV010000001">
    <property type="protein sequence ID" value="MBB4639735.1"/>
    <property type="molecule type" value="Genomic_DNA"/>
</dbReference>
<evidence type="ECO:0000256" key="7">
    <source>
        <dbReference type="ARBA" id="ARBA00022692"/>
    </source>
</evidence>
<keyword evidence="4 22" id="KW-0132">Cell division</keyword>
<evidence type="ECO:0000256" key="15">
    <source>
        <dbReference type="ARBA" id="ARBA00033270"/>
    </source>
</evidence>
<feature type="transmembrane region" description="Helical" evidence="21">
    <location>
        <begin position="163"/>
        <end position="178"/>
    </location>
</feature>
<dbReference type="GO" id="GO:0051301">
    <property type="term" value="P:cell division"/>
    <property type="evidence" value="ECO:0007669"/>
    <property type="project" value="UniProtKB-KW"/>
</dbReference>
<comment type="subcellular location">
    <subcellularLocation>
        <location evidence="1">Cell membrane</location>
        <topology evidence="1">Multi-pass membrane protein</topology>
    </subcellularLocation>
</comment>